<dbReference type="AlphaFoldDB" id="A0A381DID3"/>
<proteinExistence type="predicted"/>
<dbReference type="GeneID" id="93091073"/>
<protein>
    <submittedName>
        <fullName evidence="1">Type II secretion system protein</fullName>
    </submittedName>
</protein>
<gene>
    <name evidence="1" type="ORF">NCTC12475_00633</name>
</gene>
<dbReference type="EMBL" id="UFVD01000001">
    <property type="protein sequence ID" value="SUX10438.1"/>
    <property type="molecule type" value="Genomic_DNA"/>
</dbReference>
<keyword evidence="2" id="KW-1185">Reference proteome</keyword>
<accession>A0A381DID3</accession>
<dbReference type="Proteomes" id="UP000254920">
    <property type="component" value="Unassembled WGS sequence"/>
</dbReference>
<evidence type="ECO:0000313" key="1">
    <source>
        <dbReference type="EMBL" id="SUX10438.1"/>
    </source>
</evidence>
<dbReference type="OrthoDB" id="5357605at2"/>
<reference evidence="1 2" key="1">
    <citation type="submission" date="2018-06" db="EMBL/GenBank/DDBJ databases">
        <authorList>
            <consortium name="Pathogen Informatics"/>
            <person name="Doyle S."/>
        </authorList>
    </citation>
    <scope>NUCLEOTIDE SEQUENCE [LARGE SCALE GENOMIC DNA]</scope>
    <source>
        <strain evidence="1 2">NCTC12475</strain>
    </source>
</reference>
<dbReference type="STRING" id="32024.GCA_000788295_01041"/>
<sequence length="107" mass="12812">MNYEAVLVQLGYTQNDASIEKIKRILSKCDLTDKELQHIVELNDKLKTYLSYITMSNSYDYFKIKYEKSPQNTKEDIINMIENWSDKYKIAIQKVENKETYYITHKI</sequence>
<evidence type="ECO:0000313" key="2">
    <source>
        <dbReference type="Proteomes" id="UP000254920"/>
    </source>
</evidence>
<organism evidence="1 2">
    <name type="scientific">Campylobacter sputorum subsp. sputorum</name>
    <dbReference type="NCBI Taxonomy" id="32024"/>
    <lineage>
        <taxon>Bacteria</taxon>
        <taxon>Pseudomonadati</taxon>
        <taxon>Campylobacterota</taxon>
        <taxon>Epsilonproteobacteria</taxon>
        <taxon>Campylobacterales</taxon>
        <taxon>Campylobacteraceae</taxon>
        <taxon>Campylobacter</taxon>
    </lineage>
</organism>
<dbReference type="RefSeq" id="WP_089182845.1">
    <property type="nucleotide sequence ID" value="NZ_CP043427.1"/>
</dbReference>
<name>A0A381DID3_9BACT</name>